<dbReference type="Proteomes" id="UP000319576">
    <property type="component" value="Chromosome"/>
</dbReference>
<sequence>MIVPVTRKPGDLARHLLFVTTPALWPAWPFLPVTRHRRGVIDLGLMFDARGACGLTGYSATVFACNLFALPPTLDQFLALPKEVFDAAEELIQVGWRVD</sequence>
<evidence type="ECO:0000313" key="2">
    <source>
        <dbReference type="Proteomes" id="UP000319576"/>
    </source>
</evidence>
<proteinExistence type="predicted"/>
<organism evidence="1 2">
    <name type="scientific">Urbifossiella limnaea</name>
    <dbReference type="NCBI Taxonomy" id="2528023"/>
    <lineage>
        <taxon>Bacteria</taxon>
        <taxon>Pseudomonadati</taxon>
        <taxon>Planctomycetota</taxon>
        <taxon>Planctomycetia</taxon>
        <taxon>Gemmatales</taxon>
        <taxon>Gemmataceae</taxon>
        <taxon>Urbifossiella</taxon>
    </lineage>
</organism>
<reference evidence="1 2" key="1">
    <citation type="submission" date="2019-02" db="EMBL/GenBank/DDBJ databases">
        <title>Deep-cultivation of Planctomycetes and their phenomic and genomic characterization uncovers novel biology.</title>
        <authorList>
            <person name="Wiegand S."/>
            <person name="Jogler M."/>
            <person name="Boedeker C."/>
            <person name="Pinto D."/>
            <person name="Vollmers J."/>
            <person name="Rivas-Marin E."/>
            <person name="Kohn T."/>
            <person name="Peeters S.H."/>
            <person name="Heuer A."/>
            <person name="Rast P."/>
            <person name="Oberbeckmann S."/>
            <person name="Bunk B."/>
            <person name="Jeske O."/>
            <person name="Meyerdierks A."/>
            <person name="Storesund J.E."/>
            <person name="Kallscheuer N."/>
            <person name="Luecker S."/>
            <person name="Lage O.M."/>
            <person name="Pohl T."/>
            <person name="Merkel B.J."/>
            <person name="Hornburger P."/>
            <person name="Mueller R.-W."/>
            <person name="Bruemmer F."/>
            <person name="Labrenz M."/>
            <person name="Spormann A.M."/>
            <person name="Op den Camp H."/>
            <person name="Overmann J."/>
            <person name="Amann R."/>
            <person name="Jetten M.S.M."/>
            <person name="Mascher T."/>
            <person name="Medema M.H."/>
            <person name="Devos D.P."/>
            <person name="Kaster A.-K."/>
            <person name="Ovreas L."/>
            <person name="Rohde M."/>
            <person name="Galperin M.Y."/>
            <person name="Jogler C."/>
        </authorList>
    </citation>
    <scope>NUCLEOTIDE SEQUENCE [LARGE SCALE GENOMIC DNA]</scope>
    <source>
        <strain evidence="1 2">ETA_A1</strain>
    </source>
</reference>
<dbReference type="AlphaFoldDB" id="A0A517XV19"/>
<dbReference type="KEGG" id="uli:ETAA1_33040"/>
<accession>A0A517XV19</accession>
<keyword evidence="2" id="KW-1185">Reference proteome</keyword>
<dbReference type="RefSeq" id="WP_145240210.1">
    <property type="nucleotide sequence ID" value="NZ_CP036273.1"/>
</dbReference>
<evidence type="ECO:0000313" key="1">
    <source>
        <dbReference type="EMBL" id="QDU21337.1"/>
    </source>
</evidence>
<name>A0A517XV19_9BACT</name>
<gene>
    <name evidence="1" type="ORF">ETAA1_33040</name>
</gene>
<protein>
    <submittedName>
        <fullName evidence="1">Uncharacterized protein</fullName>
    </submittedName>
</protein>
<dbReference type="OrthoDB" id="297733at2"/>
<dbReference type="EMBL" id="CP036273">
    <property type="protein sequence ID" value="QDU21337.1"/>
    <property type="molecule type" value="Genomic_DNA"/>
</dbReference>